<organism evidence="3 4">
    <name type="scientific">Litorivivens lipolytica</name>
    <dbReference type="NCBI Taxonomy" id="1524264"/>
    <lineage>
        <taxon>Bacteria</taxon>
        <taxon>Pseudomonadati</taxon>
        <taxon>Pseudomonadota</taxon>
        <taxon>Gammaproteobacteria</taxon>
        <taxon>Litorivivens</taxon>
    </lineage>
</organism>
<protein>
    <submittedName>
        <fullName evidence="3">Uncharacterized protein</fullName>
    </submittedName>
</protein>
<feature type="chain" id="PRO_5030937591" evidence="2">
    <location>
        <begin position="23"/>
        <end position="114"/>
    </location>
</feature>
<feature type="compositionally biased region" description="Gly residues" evidence="1">
    <location>
        <begin position="25"/>
        <end position="35"/>
    </location>
</feature>
<dbReference type="Proteomes" id="UP000537130">
    <property type="component" value="Unassembled WGS sequence"/>
</dbReference>
<evidence type="ECO:0000256" key="1">
    <source>
        <dbReference type="SAM" id="MobiDB-lite"/>
    </source>
</evidence>
<feature type="region of interest" description="Disordered" evidence="1">
    <location>
        <begin position="23"/>
        <end position="114"/>
    </location>
</feature>
<feature type="compositionally biased region" description="Polar residues" evidence="1">
    <location>
        <begin position="37"/>
        <end position="51"/>
    </location>
</feature>
<evidence type="ECO:0000313" key="4">
    <source>
        <dbReference type="Proteomes" id="UP000537130"/>
    </source>
</evidence>
<keyword evidence="2" id="KW-0732">Signal</keyword>
<accession>A0A7W4Z7R2</accession>
<dbReference type="RefSeq" id="WP_183411067.1">
    <property type="nucleotide sequence ID" value="NZ_JACHWY010000003.1"/>
</dbReference>
<feature type="signal peptide" evidence="2">
    <location>
        <begin position="1"/>
        <end position="22"/>
    </location>
</feature>
<keyword evidence="4" id="KW-1185">Reference proteome</keyword>
<sequence length="114" mass="11626">MRTMNSAALVLAMSLVAAPALAVGGLNGSGSGATSGGVDNSSIDGAQNRGNTDPMMEEREDLDNRKPHADRGSINEADRAASERDRQASGDARFSADRDGASGSASADTEEAEE</sequence>
<name>A0A7W4Z7R2_9GAMM</name>
<evidence type="ECO:0000313" key="3">
    <source>
        <dbReference type="EMBL" id="MBB3048275.1"/>
    </source>
</evidence>
<evidence type="ECO:0000256" key="2">
    <source>
        <dbReference type="SAM" id="SignalP"/>
    </source>
</evidence>
<reference evidence="3 4" key="1">
    <citation type="submission" date="2020-08" db="EMBL/GenBank/DDBJ databases">
        <title>Genomic Encyclopedia of Type Strains, Phase III (KMG-III): the genomes of soil and plant-associated and newly described type strains.</title>
        <authorList>
            <person name="Whitman W."/>
        </authorList>
    </citation>
    <scope>NUCLEOTIDE SEQUENCE [LARGE SCALE GENOMIC DNA]</scope>
    <source>
        <strain evidence="3 4">CECT 8654</strain>
    </source>
</reference>
<dbReference type="AlphaFoldDB" id="A0A7W4Z7R2"/>
<proteinExistence type="predicted"/>
<gene>
    <name evidence="3" type="ORF">FHR99_002549</name>
</gene>
<comment type="caution">
    <text evidence="3">The sequence shown here is derived from an EMBL/GenBank/DDBJ whole genome shotgun (WGS) entry which is preliminary data.</text>
</comment>
<dbReference type="EMBL" id="JACHWY010000003">
    <property type="protein sequence ID" value="MBB3048275.1"/>
    <property type="molecule type" value="Genomic_DNA"/>
</dbReference>
<feature type="compositionally biased region" description="Basic and acidic residues" evidence="1">
    <location>
        <begin position="62"/>
        <end position="100"/>
    </location>
</feature>